<dbReference type="InterPro" id="IPR036388">
    <property type="entry name" value="WH-like_DNA-bd_sf"/>
</dbReference>
<dbReference type="PANTHER" id="PTHR30537">
    <property type="entry name" value="HTH-TYPE TRANSCRIPTIONAL REGULATOR"/>
    <property type="match status" value="1"/>
</dbReference>
<dbReference type="RefSeq" id="WP_062249069.1">
    <property type="nucleotide sequence ID" value="NZ_LHZA01000135.1"/>
</dbReference>
<evidence type="ECO:0000256" key="4">
    <source>
        <dbReference type="ARBA" id="ARBA00023163"/>
    </source>
</evidence>
<dbReference type="EMBL" id="LHZA01000135">
    <property type="protein sequence ID" value="KXU95333.1"/>
    <property type="molecule type" value="Genomic_DNA"/>
</dbReference>
<dbReference type="Pfam" id="PF00126">
    <property type="entry name" value="HTH_1"/>
    <property type="match status" value="1"/>
</dbReference>
<evidence type="ECO:0000256" key="2">
    <source>
        <dbReference type="ARBA" id="ARBA00023015"/>
    </source>
</evidence>
<feature type="domain" description="HTH lysR-type" evidence="5">
    <location>
        <begin position="1"/>
        <end position="59"/>
    </location>
</feature>
<dbReference type="PANTHER" id="PTHR30537:SF5">
    <property type="entry name" value="HTH-TYPE TRANSCRIPTIONAL ACTIVATOR TTDR-RELATED"/>
    <property type="match status" value="1"/>
</dbReference>
<dbReference type="InterPro" id="IPR058163">
    <property type="entry name" value="LysR-type_TF_proteobact-type"/>
</dbReference>
<dbReference type="SUPFAM" id="SSF46785">
    <property type="entry name" value="Winged helix' DNA-binding domain"/>
    <property type="match status" value="1"/>
</dbReference>
<dbReference type="Pfam" id="PF03466">
    <property type="entry name" value="LysR_substrate"/>
    <property type="match status" value="1"/>
</dbReference>
<dbReference type="GO" id="GO:0043565">
    <property type="term" value="F:sequence-specific DNA binding"/>
    <property type="evidence" value="ECO:0007669"/>
    <property type="project" value="TreeGrafter"/>
</dbReference>
<proteinExistence type="inferred from homology"/>
<evidence type="ECO:0000256" key="1">
    <source>
        <dbReference type="ARBA" id="ARBA00009437"/>
    </source>
</evidence>
<protein>
    <submittedName>
        <fullName evidence="6">LysR family transcriptional regulator</fullName>
    </submittedName>
</protein>
<keyword evidence="4" id="KW-0804">Transcription</keyword>
<dbReference type="FunFam" id="1.10.10.10:FF:000001">
    <property type="entry name" value="LysR family transcriptional regulator"/>
    <property type="match status" value="1"/>
</dbReference>
<organism evidence="6 7">
    <name type="scientific">Acetobacter cerevisiae</name>
    <dbReference type="NCBI Taxonomy" id="178900"/>
    <lineage>
        <taxon>Bacteria</taxon>
        <taxon>Pseudomonadati</taxon>
        <taxon>Pseudomonadota</taxon>
        <taxon>Alphaproteobacteria</taxon>
        <taxon>Acetobacterales</taxon>
        <taxon>Acetobacteraceae</taxon>
        <taxon>Acetobacter</taxon>
    </lineage>
</organism>
<evidence type="ECO:0000256" key="3">
    <source>
        <dbReference type="ARBA" id="ARBA00023125"/>
    </source>
</evidence>
<name>A0A149QDP6_9PROT</name>
<reference evidence="6 7" key="1">
    <citation type="submission" date="2015-06" db="EMBL/GenBank/DDBJ databases">
        <title>Improved classification and identification of acetic acid bacteria using matrix-assisted laser desorption/ionization time-of-flight mass spectrometry; Gluconobacter nephelii and Gluconobacter uchimurae are later heterotypic synonyms of Gluconobacter japonicus and Gluconobacter oxydans, respectively.</title>
        <authorList>
            <person name="Li L."/>
            <person name="Cleenwerck I."/>
            <person name="De Vuyst L."/>
            <person name="Vandamme P."/>
        </authorList>
    </citation>
    <scope>NUCLEOTIDE SEQUENCE [LARGE SCALE GENOMIC DNA]</scope>
    <source>
        <strain evidence="6 7">LMG 1625</strain>
    </source>
</reference>
<dbReference type="PATRIC" id="fig|178900.5.peg.2218"/>
<dbReference type="Gene3D" id="3.40.190.290">
    <property type="match status" value="1"/>
</dbReference>
<dbReference type="InterPro" id="IPR005119">
    <property type="entry name" value="LysR_subst-bd"/>
</dbReference>
<evidence type="ECO:0000313" key="7">
    <source>
        <dbReference type="Proteomes" id="UP000075473"/>
    </source>
</evidence>
<dbReference type="SUPFAM" id="SSF53850">
    <property type="entry name" value="Periplasmic binding protein-like II"/>
    <property type="match status" value="1"/>
</dbReference>
<evidence type="ECO:0000259" key="5">
    <source>
        <dbReference type="PROSITE" id="PS50931"/>
    </source>
</evidence>
<dbReference type="PROSITE" id="PS50931">
    <property type="entry name" value="HTH_LYSR"/>
    <property type="match status" value="1"/>
</dbReference>
<dbReference type="Proteomes" id="UP000075473">
    <property type="component" value="Unassembled WGS sequence"/>
</dbReference>
<accession>A0A149QDP6</accession>
<dbReference type="GO" id="GO:0003700">
    <property type="term" value="F:DNA-binding transcription factor activity"/>
    <property type="evidence" value="ECO:0007669"/>
    <property type="project" value="InterPro"/>
</dbReference>
<comment type="caution">
    <text evidence="6">The sequence shown here is derived from an EMBL/GenBank/DDBJ whole genome shotgun (WGS) entry which is preliminary data.</text>
</comment>
<keyword evidence="3" id="KW-0238">DNA-binding</keyword>
<gene>
    <name evidence="6" type="ORF">AD928_05960</name>
</gene>
<dbReference type="AlphaFoldDB" id="A0A149QDP6"/>
<dbReference type="InterPro" id="IPR000847">
    <property type="entry name" value="LysR_HTH_N"/>
</dbReference>
<comment type="similarity">
    <text evidence="1">Belongs to the LysR transcriptional regulatory family.</text>
</comment>
<dbReference type="Gene3D" id="1.10.10.10">
    <property type="entry name" value="Winged helix-like DNA-binding domain superfamily/Winged helix DNA-binding domain"/>
    <property type="match status" value="1"/>
</dbReference>
<keyword evidence="2" id="KW-0805">Transcription regulation</keyword>
<dbReference type="InterPro" id="IPR036390">
    <property type="entry name" value="WH_DNA-bd_sf"/>
</dbReference>
<sequence>MNVFQAMTTFVAVVETGSMAAAAERCSMSSTMVGNYIRLLEERVGASLLRRTTRRQSLTPFGAVYFEKCREIIAMLEETDRMAQAAQTVPGGKLRITAPVTYGTESLTPRMVDYLQQHPTVDVEVVLTERSVDLTEEKFDAAIRLGLPGPSTLICRRLGDYQMTLCAAPDYLERRGEPFTPAQLQAHDALSFPYPASSPMHWAGREWQLEGPKGKVVVEILRTRAVMNNTQALRKAVLAGMGLAMLPADLVREDLRAGRLKAVLPEYRLPSRPVYLLYHKDRFSSPTLRSFINFVVSALGGIATQGR</sequence>
<evidence type="ECO:0000313" key="6">
    <source>
        <dbReference type="EMBL" id="KXU95333.1"/>
    </source>
</evidence>
<dbReference type="GO" id="GO:0006351">
    <property type="term" value="P:DNA-templated transcription"/>
    <property type="evidence" value="ECO:0007669"/>
    <property type="project" value="TreeGrafter"/>
</dbReference>